<accession>A0A6B0TY48</accession>
<evidence type="ECO:0000259" key="6">
    <source>
        <dbReference type="Pfam" id="PF04542"/>
    </source>
</evidence>
<feature type="domain" description="RNA polymerase sigma-70 region 2" evidence="6">
    <location>
        <begin position="33"/>
        <end position="97"/>
    </location>
</feature>
<dbReference type="InterPro" id="IPR013325">
    <property type="entry name" value="RNA_pol_sigma_r2"/>
</dbReference>
<evidence type="ECO:0000256" key="5">
    <source>
        <dbReference type="ARBA" id="ARBA00023163"/>
    </source>
</evidence>
<dbReference type="Pfam" id="PF04542">
    <property type="entry name" value="Sigma70_r2"/>
    <property type="match status" value="1"/>
</dbReference>
<evidence type="ECO:0000256" key="1">
    <source>
        <dbReference type="ARBA" id="ARBA00010641"/>
    </source>
</evidence>
<organism evidence="8 9">
    <name type="scientific">Oceanomicrobium pacificus</name>
    <dbReference type="NCBI Taxonomy" id="2692916"/>
    <lineage>
        <taxon>Bacteria</taxon>
        <taxon>Pseudomonadati</taxon>
        <taxon>Pseudomonadota</taxon>
        <taxon>Alphaproteobacteria</taxon>
        <taxon>Rhodobacterales</taxon>
        <taxon>Paracoccaceae</taxon>
        <taxon>Oceanomicrobium</taxon>
    </lineage>
</organism>
<dbReference type="InterPro" id="IPR036388">
    <property type="entry name" value="WH-like_DNA-bd_sf"/>
</dbReference>
<dbReference type="Gene3D" id="1.10.10.10">
    <property type="entry name" value="Winged helix-like DNA-binding domain superfamily/Winged helix DNA-binding domain"/>
    <property type="match status" value="1"/>
</dbReference>
<dbReference type="InterPro" id="IPR014284">
    <property type="entry name" value="RNA_pol_sigma-70_dom"/>
</dbReference>
<comment type="similarity">
    <text evidence="1">Belongs to the sigma-70 factor family. ECF subfamily.</text>
</comment>
<dbReference type="Pfam" id="PF08281">
    <property type="entry name" value="Sigma70_r4_2"/>
    <property type="match status" value="1"/>
</dbReference>
<keyword evidence="3" id="KW-0731">Sigma factor</keyword>
<evidence type="ECO:0000313" key="8">
    <source>
        <dbReference type="EMBL" id="MXU63841.1"/>
    </source>
</evidence>
<dbReference type="InterPro" id="IPR013249">
    <property type="entry name" value="RNA_pol_sigma70_r4_t2"/>
</dbReference>
<evidence type="ECO:0000259" key="7">
    <source>
        <dbReference type="Pfam" id="PF08281"/>
    </source>
</evidence>
<dbReference type="PANTHER" id="PTHR43133:SF8">
    <property type="entry name" value="RNA POLYMERASE SIGMA FACTOR HI_1459-RELATED"/>
    <property type="match status" value="1"/>
</dbReference>
<dbReference type="NCBIfam" id="TIGR02937">
    <property type="entry name" value="sigma70-ECF"/>
    <property type="match status" value="1"/>
</dbReference>
<protein>
    <submittedName>
        <fullName evidence="8">RNA polymerase sigma factor</fullName>
    </submittedName>
</protein>
<dbReference type="Proteomes" id="UP000436016">
    <property type="component" value="Unassembled WGS sequence"/>
</dbReference>
<dbReference type="InterPro" id="IPR007627">
    <property type="entry name" value="RNA_pol_sigma70_r2"/>
</dbReference>
<dbReference type="GO" id="GO:0016987">
    <property type="term" value="F:sigma factor activity"/>
    <property type="evidence" value="ECO:0007669"/>
    <property type="project" value="UniProtKB-KW"/>
</dbReference>
<keyword evidence="4" id="KW-0238">DNA-binding</keyword>
<dbReference type="InterPro" id="IPR039425">
    <property type="entry name" value="RNA_pol_sigma-70-like"/>
</dbReference>
<evidence type="ECO:0000313" key="9">
    <source>
        <dbReference type="Proteomes" id="UP000436016"/>
    </source>
</evidence>
<comment type="caution">
    <text evidence="8">The sequence shown here is derived from an EMBL/GenBank/DDBJ whole genome shotgun (WGS) entry which is preliminary data.</text>
</comment>
<keyword evidence="5" id="KW-0804">Transcription</keyword>
<dbReference type="Gene3D" id="1.10.1740.10">
    <property type="match status" value="1"/>
</dbReference>
<proteinExistence type="inferred from homology"/>
<feature type="domain" description="RNA polymerase sigma factor 70 region 4 type 2" evidence="7">
    <location>
        <begin position="127"/>
        <end position="176"/>
    </location>
</feature>
<dbReference type="AlphaFoldDB" id="A0A6B0TY48"/>
<evidence type="ECO:0000256" key="3">
    <source>
        <dbReference type="ARBA" id="ARBA00023082"/>
    </source>
</evidence>
<dbReference type="PANTHER" id="PTHR43133">
    <property type="entry name" value="RNA POLYMERASE ECF-TYPE SIGMA FACTO"/>
    <property type="match status" value="1"/>
</dbReference>
<evidence type="ECO:0000256" key="2">
    <source>
        <dbReference type="ARBA" id="ARBA00023015"/>
    </source>
</evidence>
<keyword evidence="2" id="KW-0805">Transcription regulation</keyword>
<sequence>MPMAFDDGSTDEDAALLVRYASGDHEAARLLLARLTPMLLSLAQRMLGDRAEAEDVVQEAMLKLWRQAPDWQPGRARVSTWAYRVAANLCTDRLRRRLGQPLDGIAEPEDDRPSVEAQLMGADRQTALQVALDGLPERQRLAIVLRHIEGRSNPEIATVLDVSVEAVESLLARGRRGLASALVHQRGALGLTED</sequence>
<dbReference type="SUPFAM" id="SSF88659">
    <property type="entry name" value="Sigma3 and sigma4 domains of RNA polymerase sigma factors"/>
    <property type="match status" value="1"/>
</dbReference>
<dbReference type="NCBIfam" id="NF004113">
    <property type="entry name" value="PRK05602.1"/>
    <property type="match status" value="1"/>
</dbReference>
<gene>
    <name evidence="8" type="ORF">GSH16_00165</name>
</gene>
<keyword evidence="9" id="KW-1185">Reference proteome</keyword>
<dbReference type="EMBL" id="WUWG01000001">
    <property type="protein sequence ID" value="MXU63841.1"/>
    <property type="molecule type" value="Genomic_DNA"/>
</dbReference>
<dbReference type="SUPFAM" id="SSF88946">
    <property type="entry name" value="Sigma2 domain of RNA polymerase sigma factors"/>
    <property type="match status" value="1"/>
</dbReference>
<dbReference type="RefSeq" id="WP_160850841.1">
    <property type="nucleotide sequence ID" value="NZ_WUWG01000001.1"/>
</dbReference>
<dbReference type="GO" id="GO:0003677">
    <property type="term" value="F:DNA binding"/>
    <property type="evidence" value="ECO:0007669"/>
    <property type="project" value="UniProtKB-KW"/>
</dbReference>
<dbReference type="CDD" id="cd06171">
    <property type="entry name" value="Sigma70_r4"/>
    <property type="match status" value="1"/>
</dbReference>
<evidence type="ECO:0000256" key="4">
    <source>
        <dbReference type="ARBA" id="ARBA00023125"/>
    </source>
</evidence>
<reference evidence="8 9" key="1">
    <citation type="submission" date="2019-12" db="EMBL/GenBank/DDBJ databases">
        <title>Strain KN286 was isolated from seawater, which was collected from Caroline Seamount in the tropical western Pacific.</title>
        <authorList>
            <person name="Wang Q."/>
        </authorList>
    </citation>
    <scope>NUCLEOTIDE SEQUENCE [LARGE SCALE GENOMIC DNA]</scope>
    <source>
        <strain evidence="8 9">KN286</strain>
    </source>
</reference>
<dbReference type="InterPro" id="IPR013324">
    <property type="entry name" value="RNA_pol_sigma_r3/r4-like"/>
</dbReference>
<dbReference type="GO" id="GO:0006352">
    <property type="term" value="P:DNA-templated transcription initiation"/>
    <property type="evidence" value="ECO:0007669"/>
    <property type="project" value="InterPro"/>
</dbReference>
<name>A0A6B0TY48_9RHOB</name>